<dbReference type="Proteomes" id="UP000237608">
    <property type="component" value="Unassembled WGS sequence"/>
</dbReference>
<dbReference type="EMBL" id="MSCL01000001">
    <property type="protein sequence ID" value="PQJ75728.1"/>
    <property type="molecule type" value="Genomic_DNA"/>
</dbReference>
<dbReference type="CDD" id="cd07750">
    <property type="entry name" value="PolyPPase_VTC_like"/>
    <property type="match status" value="1"/>
</dbReference>
<sequence length="254" mass="29780">MIVETSIVDLKNNLKQFKKITLDEMNSVALLKRKDTKFIINISYLPEILEALKNSYKVLEIDGKRIMNYSSLYLDTPDFKFYHDHHNGRINRTKIRQRKYVDSNLTFIEIKKKNGKGETDKFRKQIADFETELSQKSKDFIFKITNNNLDLQPSLWNNFKRITLVNLESKERVTIDLNLSFSIDAKQKVYSKLVVIELKQAKFDRTSEVVKLLKSIQCNPYSISKYCVGATNLYQDLKNNLIKPKLLKINKLSL</sequence>
<dbReference type="GO" id="GO:0006799">
    <property type="term" value="P:polyphosphate biosynthetic process"/>
    <property type="evidence" value="ECO:0007669"/>
    <property type="project" value="UniProtKB-ARBA"/>
</dbReference>
<proteinExistence type="predicted"/>
<dbReference type="Gene3D" id="3.20.100.30">
    <property type="entry name" value="VTC, catalytic tunnel domain"/>
    <property type="match status" value="1"/>
</dbReference>
<accession>A0A2S7WDM4</accession>
<dbReference type="RefSeq" id="WP_105046880.1">
    <property type="nucleotide sequence ID" value="NZ_CP150662.1"/>
</dbReference>
<dbReference type="AlphaFoldDB" id="A0A2S7WDM4"/>
<dbReference type="OrthoDB" id="148766at2"/>
<protein>
    <recommendedName>
        <fullName evidence="1">VTC domain-containing protein</fullName>
    </recommendedName>
</protein>
<dbReference type="InterPro" id="IPR018966">
    <property type="entry name" value="VTC_domain"/>
</dbReference>
<dbReference type="InterPro" id="IPR042267">
    <property type="entry name" value="VTC_sf"/>
</dbReference>
<evidence type="ECO:0000259" key="1">
    <source>
        <dbReference type="Pfam" id="PF09359"/>
    </source>
</evidence>
<gene>
    <name evidence="2" type="ORF">BTO13_11055</name>
</gene>
<dbReference type="Pfam" id="PF09359">
    <property type="entry name" value="VTC"/>
    <property type="match status" value="1"/>
</dbReference>
<evidence type="ECO:0000313" key="2">
    <source>
        <dbReference type="EMBL" id="PQJ75728.1"/>
    </source>
</evidence>
<evidence type="ECO:0000313" key="3">
    <source>
        <dbReference type="Proteomes" id="UP000237608"/>
    </source>
</evidence>
<reference evidence="2 3" key="1">
    <citation type="submission" date="2016-12" db="EMBL/GenBank/DDBJ databases">
        <title>Trade-off between light-utilization and light-protection in marine flavobacteria.</title>
        <authorList>
            <person name="Kumagai Y."/>
            <person name="Yoshizawa S."/>
            <person name="Kogure K."/>
            <person name="Iwasaki W."/>
        </authorList>
    </citation>
    <scope>NUCLEOTIDE SEQUENCE [LARGE SCALE GENOMIC DNA]</scope>
    <source>
        <strain evidence="2 3">KCTC 22729</strain>
    </source>
</reference>
<name>A0A2S7WDM4_9FLAO</name>
<comment type="caution">
    <text evidence="2">The sequence shown here is derived from an EMBL/GenBank/DDBJ whole genome shotgun (WGS) entry which is preliminary data.</text>
</comment>
<keyword evidence="3" id="KW-1185">Reference proteome</keyword>
<feature type="domain" description="VTC" evidence="1">
    <location>
        <begin position="32"/>
        <end position="233"/>
    </location>
</feature>
<organism evidence="2 3">
    <name type="scientific">Polaribacter gangjinensis</name>
    <dbReference type="NCBI Taxonomy" id="574710"/>
    <lineage>
        <taxon>Bacteria</taxon>
        <taxon>Pseudomonadati</taxon>
        <taxon>Bacteroidota</taxon>
        <taxon>Flavobacteriia</taxon>
        <taxon>Flavobacteriales</taxon>
        <taxon>Flavobacteriaceae</taxon>
    </lineage>
</organism>